<sequence length="1176" mass="133326">MKKNEVYGRSVPINFNPLFRVMKLCLLFTVMLNLSVVAATNAQLKKVSLIMENAELRQVFKKIKQQTGVRFFYNEEKLKNIGNRRIEIHDLELEKALDEILEGTELTYTFLRDVVVIKDRENSREVLETLMQQKRLIRGIVKDEKGITLPGVSVIVKGTQTGVATDINGRFEIKVDDEPNLILQFSFVGMKTKEIKIGNNQELKVVLESAAESLDEVIVTGYQTISKERTTGSFGVITPRNIETKLQSNLSSVLEGQATGVVLDKDGKIEIRGVSTFNAENEPLVVLDGYPIEGGLESINPENIENITVLKDGVAASIYGSRAANGVIVVTTTRGAADRFNVSYKGIVSTILKPQLSKLNRASTSDYIDAELDLYYQNPNRPSTQSVSNMSKVTWLMMQAREGNMTEAEALAEIDKLRNINGLKQAEKYFYRNQLSHQHNIAINGGTEKNRFNAAVNYMYNRGNMIHSDNSRLIFDLKNDWKPSKYISLGLMANVVYTKDEHPVRGWSDLLGYTNTSLIQPYDNLVDPETGKPTTVFSTSTYKIANYEKIANMKDWSYNPIEDVGKETTDTEDIQTRLGGTLKIYIIDGLNIETGGIWTRGNKVEKTTYDRDAYRIRIQYNDATSKTNNASHYFPDGAMIDEWRNINESWTLRTQINFNRSFLNDRHRVTFLAGNEVRKSTYSNNQYATRLGYNPTAGSFIPVNIKDWNSGLNKADMLFGSTTVYSLKNGAYNLRDNRFVSWYGNGSYEFDSRYLVSGSVRLDLTNFFGTDSKYRYKPLWSVGATWKLAEEKFFSVSWIDRLNLRASYGINGNISLSEGPYLMLAAGSYQEMTGGVSYSIASPPNNQLRWEKTKTTNIGADIALFDNRINLTFDYYLKNSSDLLARDAIDPTTGFSSLTKNVGEMQNNGVEFSVNADIIKKQDFVWNSVFNFSYNKNKVKTYNVTRMYTSQWASMAPILAEGYPADAMFGFKYAGLNDKGEALGYSANGEKDRLANLTTDDIIYLGTVRPKYDLSFTNAFKYKNVQLSFMFIAKLGHQYRKDGFYGMNYQNRHVADRWQKPGDEATKKYPQLRSGSTEHWYFPYTDFLTGNASYMKLRDVTLAYTFPKHWLSSVGVNNVRAYFQARNIWTVTAKGTDIDPETAQVNMTGAYNNFTEQGFTSLPLRPEFYFGLSFSF</sequence>
<evidence type="ECO:0000313" key="11">
    <source>
        <dbReference type="Proteomes" id="UP000284243"/>
    </source>
</evidence>
<dbReference type="GO" id="GO:0009279">
    <property type="term" value="C:cell outer membrane"/>
    <property type="evidence" value="ECO:0007669"/>
    <property type="project" value="UniProtKB-SubCell"/>
</dbReference>
<evidence type="ECO:0000313" key="10">
    <source>
        <dbReference type="EMBL" id="RGU55203.1"/>
    </source>
</evidence>
<keyword evidence="4 7" id="KW-0812">Transmembrane</keyword>
<comment type="subcellular location">
    <subcellularLocation>
        <location evidence="1 7">Cell outer membrane</location>
        <topology evidence="1 7">Multi-pass membrane protein</topology>
    </subcellularLocation>
</comment>
<feature type="chain" id="PRO_5019066320" evidence="8">
    <location>
        <begin position="39"/>
        <end position="1176"/>
    </location>
</feature>
<evidence type="ECO:0000256" key="4">
    <source>
        <dbReference type="ARBA" id="ARBA00022692"/>
    </source>
</evidence>
<dbReference type="Pfam" id="PF07715">
    <property type="entry name" value="Plug"/>
    <property type="match status" value="1"/>
</dbReference>
<evidence type="ECO:0000256" key="7">
    <source>
        <dbReference type="PROSITE-ProRule" id="PRU01360"/>
    </source>
</evidence>
<dbReference type="SUPFAM" id="SSF56935">
    <property type="entry name" value="Porins"/>
    <property type="match status" value="1"/>
</dbReference>
<dbReference type="PROSITE" id="PS52016">
    <property type="entry name" value="TONB_DEPENDENT_REC_3"/>
    <property type="match status" value="1"/>
</dbReference>
<evidence type="ECO:0000256" key="1">
    <source>
        <dbReference type="ARBA" id="ARBA00004571"/>
    </source>
</evidence>
<dbReference type="Gene3D" id="3.55.50.30">
    <property type="match status" value="1"/>
</dbReference>
<feature type="domain" description="TonB-dependent receptor plug" evidence="9">
    <location>
        <begin position="227"/>
        <end position="327"/>
    </location>
</feature>
<dbReference type="InterPro" id="IPR023996">
    <property type="entry name" value="TonB-dep_OMP_SusC/RagA"/>
</dbReference>
<keyword evidence="5 7" id="KW-0472">Membrane</keyword>
<protein>
    <submittedName>
        <fullName evidence="10">SusC/RagA family TonB-linked outer membrane protein</fullName>
    </submittedName>
</protein>
<dbReference type="NCBIfam" id="TIGR04057">
    <property type="entry name" value="SusC_RagA_signa"/>
    <property type="match status" value="1"/>
</dbReference>
<dbReference type="InterPro" id="IPR037066">
    <property type="entry name" value="Plug_dom_sf"/>
</dbReference>
<dbReference type="AlphaFoldDB" id="A0A412TN37"/>
<evidence type="ECO:0000256" key="2">
    <source>
        <dbReference type="ARBA" id="ARBA00022448"/>
    </source>
</evidence>
<evidence type="ECO:0000256" key="8">
    <source>
        <dbReference type="SAM" id="SignalP"/>
    </source>
</evidence>
<dbReference type="InterPro" id="IPR008969">
    <property type="entry name" value="CarboxyPept-like_regulatory"/>
</dbReference>
<dbReference type="Gene3D" id="2.40.170.20">
    <property type="entry name" value="TonB-dependent receptor, beta-barrel domain"/>
    <property type="match status" value="1"/>
</dbReference>
<accession>A0A412TN37</accession>
<keyword evidence="3 7" id="KW-1134">Transmembrane beta strand</keyword>
<organism evidence="10 11">
    <name type="scientific">Odoribacter splanchnicus</name>
    <dbReference type="NCBI Taxonomy" id="28118"/>
    <lineage>
        <taxon>Bacteria</taxon>
        <taxon>Pseudomonadati</taxon>
        <taxon>Bacteroidota</taxon>
        <taxon>Bacteroidia</taxon>
        <taxon>Bacteroidales</taxon>
        <taxon>Odoribacteraceae</taxon>
        <taxon>Odoribacter</taxon>
    </lineage>
</organism>
<dbReference type="InterPro" id="IPR036942">
    <property type="entry name" value="Beta-barrel_TonB_sf"/>
</dbReference>
<reference evidence="10 11" key="1">
    <citation type="submission" date="2018-08" db="EMBL/GenBank/DDBJ databases">
        <title>A genome reference for cultivated species of the human gut microbiota.</title>
        <authorList>
            <person name="Zou Y."/>
            <person name="Xue W."/>
            <person name="Luo G."/>
        </authorList>
    </citation>
    <scope>NUCLEOTIDE SEQUENCE [LARGE SCALE GENOMIC DNA]</scope>
    <source>
        <strain evidence="10 11">AF16-14</strain>
    </source>
</reference>
<proteinExistence type="inferred from homology"/>
<dbReference type="InterPro" id="IPR039426">
    <property type="entry name" value="TonB-dep_rcpt-like"/>
</dbReference>
<dbReference type="Pfam" id="PF13715">
    <property type="entry name" value="CarbopepD_reg_2"/>
    <property type="match status" value="1"/>
</dbReference>
<dbReference type="Gene3D" id="2.60.40.1120">
    <property type="entry name" value="Carboxypeptidase-like, regulatory domain"/>
    <property type="match status" value="1"/>
</dbReference>
<feature type="signal peptide" evidence="8">
    <location>
        <begin position="1"/>
        <end position="38"/>
    </location>
</feature>
<evidence type="ECO:0000259" key="9">
    <source>
        <dbReference type="Pfam" id="PF07715"/>
    </source>
</evidence>
<gene>
    <name evidence="10" type="ORF">DWW57_13425</name>
</gene>
<dbReference type="SUPFAM" id="SSF49464">
    <property type="entry name" value="Carboxypeptidase regulatory domain-like"/>
    <property type="match status" value="1"/>
</dbReference>
<dbReference type="InterPro" id="IPR023997">
    <property type="entry name" value="TonB-dep_OMP_SusC/RagA_CS"/>
</dbReference>
<keyword evidence="2 7" id="KW-0813">Transport</keyword>
<name>A0A412TN37_9BACT</name>
<dbReference type="Proteomes" id="UP000284243">
    <property type="component" value="Unassembled WGS sequence"/>
</dbReference>
<comment type="caution">
    <text evidence="10">The sequence shown here is derived from an EMBL/GenBank/DDBJ whole genome shotgun (WGS) entry which is preliminary data.</text>
</comment>
<dbReference type="Gene3D" id="2.170.130.10">
    <property type="entry name" value="TonB-dependent receptor, plug domain"/>
    <property type="match status" value="1"/>
</dbReference>
<dbReference type="RefSeq" id="WP_022160081.1">
    <property type="nucleotide sequence ID" value="NZ_CABJFF010000005.1"/>
</dbReference>
<comment type="similarity">
    <text evidence="7">Belongs to the TonB-dependent receptor family.</text>
</comment>
<evidence type="ECO:0000256" key="5">
    <source>
        <dbReference type="ARBA" id="ARBA00023136"/>
    </source>
</evidence>
<keyword evidence="6 7" id="KW-0998">Cell outer membrane</keyword>
<evidence type="ECO:0000256" key="3">
    <source>
        <dbReference type="ARBA" id="ARBA00022452"/>
    </source>
</evidence>
<dbReference type="EMBL" id="QRYC01000020">
    <property type="protein sequence ID" value="RGU55203.1"/>
    <property type="molecule type" value="Genomic_DNA"/>
</dbReference>
<dbReference type="NCBIfam" id="TIGR04056">
    <property type="entry name" value="OMP_RagA_SusC"/>
    <property type="match status" value="1"/>
</dbReference>
<evidence type="ECO:0000256" key="6">
    <source>
        <dbReference type="ARBA" id="ARBA00023237"/>
    </source>
</evidence>
<dbReference type="InterPro" id="IPR012910">
    <property type="entry name" value="Plug_dom"/>
</dbReference>
<keyword evidence="8" id="KW-0732">Signal</keyword>